<dbReference type="EMBL" id="OBQF01000001">
    <property type="protein sequence ID" value="SOC38746.1"/>
    <property type="molecule type" value="Genomic_DNA"/>
</dbReference>
<gene>
    <name evidence="2" type="ORF">SAMN05878391_0527</name>
</gene>
<keyword evidence="3" id="KW-1185">Reference proteome</keyword>
<protein>
    <submittedName>
        <fullName evidence="2">Uncharacterized protein DUF2627</fullName>
    </submittedName>
</protein>
<organism evidence="2 3">
    <name type="scientific">Salinicoccus kekensis</name>
    <dbReference type="NCBI Taxonomy" id="714307"/>
    <lineage>
        <taxon>Bacteria</taxon>
        <taxon>Bacillati</taxon>
        <taxon>Bacillota</taxon>
        <taxon>Bacilli</taxon>
        <taxon>Bacillales</taxon>
        <taxon>Staphylococcaceae</taxon>
        <taxon>Salinicoccus</taxon>
    </lineage>
</organism>
<evidence type="ECO:0000313" key="3">
    <source>
        <dbReference type="Proteomes" id="UP000219412"/>
    </source>
</evidence>
<evidence type="ECO:0000313" key="2">
    <source>
        <dbReference type="EMBL" id="SOC38746.1"/>
    </source>
</evidence>
<dbReference type="Pfam" id="PF11118">
    <property type="entry name" value="DUF2627"/>
    <property type="match status" value="1"/>
</dbReference>
<keyword evidence="1" id="KW-0812">Transmembrane</keyword>
<reference evidence="3" key="1">
    <citation type="submission" date="2017-08" db="EMBL/GenBank/DDBJ databases">
        <authorList>
            <person name="Varghese N."/>
            <person name="Submissions S."/>
        </authorList>
    </citation>
    <scope>NUCLEOTIDE SEQUENCE [LARGE SCALE GENOMIC DNA]</scope>
    <source>
        <strain evidence="3">DSM 23173</strain>
    </source>
</reference>
<name>A0A285UDU1_9STAP</name>
<sequence>MRDMQKIIALLILVIPAILAGVGVKWMRDSVFGVLNEPFTMTAVQFGVGLAISVAGIWFIGGYILHREKKNKRAAERFQKKENTTVDED</sequence>
<accession>A0A285UDU1</accession>
<keyword evidence="1" id="KW-0472">Membrane</keyword>
<proteinExistence type="predicted"/>
<dbReference type="InterPro" id="IPR020138">
    <property type="entry name" value="Uncharacterised_YqzF"/>
</dbReference>
<dbReference type="AlphaFoldDB" id="A0A285UDU1"/>
<evidence type="ECO:0000256" key="1">
    <source>
        <dbReference type="SAM" id="Phobius"/>
    </source>
</evidence>
<dbReference type="Proteomes" id="UP000219412">
    <property type="component" value="Unassembled WGS sequence"/>
</dbReference>
<keyword evidence="1" id="KW-1133">Transmembrane helix</keyword>
<feature type="transmembrane region" description="Helical" evidence="1">
    <location>
        <begin position="44"/>
        <end position="65"/>
    </location>
</feature>